<proteinExistence type="predicted"/>
<dbReference type="Pfam" id="PF26343">
    <property type="entry name" value="VapC50_C"/>
    <property type="match status" value="1"/>
</dbReference>
<dbReference type="KEGG" id="llp:GH975_00180"/>
<evidence type="ECO:0000313" key="3">
    <source>
        <dbReference type="EMBL" id="QGG79056.1"/>
    </source>
</evidence>
<gene>
    <name evidence="3" type="ORF">GH975_00180</name>
</gene>
<dbReference type="AlphaFoldDB" id="A0A5Q2QAI2"/>
<evidence type="ECO:0000313" key="4">
    <source>
        <dbReference type="Proteomes" id="UP000388235"/>
    </source>
</evidence>
<reference evidence="3 4" key="1">
    <citation type="submission" date="2019-11" db="EMBL/GenBank/DDBJ databases">
        <authorList>
            <person name="Khan S.A."/>
            <person name="Jeon C.O."/>
            <person name="Chun B.H."/>
        </authorList>
    </citation>
    <scope>NUCLEOTIDE SEQUENCE [LARGE SCALE GENOMIC DNA]</scope>
    <source>
        <strain evidence="3 4">IMCC 1097</strain>
    </source>
</reference>
<dbReference type="InterPro" id="IPR058652">
    <property type="entry name" value="VapC50_C"/>
</dbReference>
<evidence type="ECO:0000259" key="1">
    <source>
        <dbReference type="Pfam" id="PF13470"/>
    </source>
</evidence>
<feature type="domain" description="VapC50 C-terminal" evidence="2">
    <location>
        <begin position="91"/>
        <end position="143"/>
    </location>
</feature>
<dbReference type="Pfam" id="PF13470">
    <property type="entry name" value="PIN_3"/>
    <property type="match status" value="1"/>
</dbReference>
<dbReference type="RefSeq" id="WP_153712560.1">
    <property type="nucleotide sequence ID" value="NZ_CP045871.1"/>
</dbReference>
<name>A0A5Q2QAI2_9GAMM</name>
<keyword evidence="4" id="KW-1185">Reference proteome</keyword>
<sequence>MLDEFQRFFKKQYHDANTAERHRIAMETAFPEASVADYTPLISLIELPDVNDHHVVACAIKTKASVIVTENLKDFPIHVLAPYDLFAIGIDDFIADTIDLAPIDAVTAIRLMRARFRNPKLTSNELMVRIEKIGLTQTASLLERYADFL</sequence>
<feature type="domain" description="PIN" evidence="1">
    <location>
        <begin position="1"/>
        <end position="72"/>
    </location>
</feature>
<dbReference type="OrthoDB" id="211933at2"/>
<accession>A0A5Q2QAI2</accession>
<dbReference type="Proteomes" id="UP000388235">
    <property type="component" value="Chromosome"/>
</dbReference>
<dbReference type="InterPro" id="IPR002716">
    <property type="entry name" value="PIN_dom"/>
</dbReference>
<dbReference type="EMBL" id="CP045871">
    <property type="protein sequence ID" value="QGG79056.1"/>
    <property type="molecule type" value="Genomic_DNA"/>
</dbReference>
<organism evidence="3 4">
    <name type="scientific">Litorivicinus lipolyticus</name>
    <dbReference type="NCBI Taxonomy" id="418701"/>
    <lineage>
        <taxon>Bacteria</taxon>
        <taxon>Pseudomonadati</taxon>
        <taxon>Pseudomonadota</taxon>
        <taxon>Gammaproteobacteria</taxon>
        <taxon>Oceanospirillales</taxon>
        <taxon>Litorivicinaceae</taxon>
        <taxon>Litorivicinus</taxon>
    </lineage>
</organism>
<evidence type="ECO:0000259" key="2">
    <source>
        <dbReference type="Pfam" id="PF26343"/>
    </source>
</evidence>
<protein>
    <submittedName>
        <fullName evidence="3">PIN domain-containing protein</fullName>
    </submittedName>
</protein>